<sequence length="109" mass="12397">MKWHRHSTQGGIGWLHENNARLDLLPPAMPGRIRLAGKHSHSLKFAYARRTATTTRLRINKMHQVHETQGLAPRKRTNPPVDAQGRAVRRATAVFTTVTDVPDHGRLIW</sequence>
<reference evidence="1" key="2">
    <citation type="thesis" date="1996" institute="Department of Immunology" country="Universiti Sains Malaysia">
        <title>Development and Characterization of DNA probes for Identification and Differentiation of Mycobacterium tuberculosis complex.</title>
        <authorList>
            <person name="Musa M."/>
        </authorList>
    </citation>
    <scope>NUCLEOTIDE SEQUENCE</scope>
    <source>
        <strain evidence="1">50410</strain>
    </source>
</reference>
<organism evidence="1">
    <name type="scientific">Mycobacterium tuberculosis</name>
    <dbReference type="NCBI Taxonomy" id="1773"/>
    <lineage>
        <taxon>Bacteria</taxon>
        <taxon>Bacillati</taxon>
        <taxon>Actinomycetota</taxon>
        <taxon>Actinomycetes</taxon>
        <taxon>Mycobacteriales</taxon>
        <taxon>Mycobacteriaceae</taxon>
        <taxon>Mycobacterium</taxon>
        <taxon>Mycobacterium tuberculosis complex</taxon>
    </lineage>
</organism>
<proteinExistence type="predicted"/>
<evidence type="ECO:0000313" key="1">
    <source>
        <dbReference type="EMBL" id="AAB72008.1"/>
    </source>
</evidence>
<accession>P95310</accession>
<dbReference type="EMBL" id="U78639">
    <property type="protein sequence ID" value="AAB72008.1"/>
    <property type="molecule type" value="Genomic_DNA"/>
</dbReference>
<reference evidence="1" key="3">
    <citation type="submission" date="1997-10" db="EMBL/GenBank/DDBJ databases">
        <authorList>
            <person name="Musa M."/>
        </authorList>
    </citation>
    <scope>NUCLEOTIDE SEQUENCE</scope>
    <source>
        <strain evidence="1">50410</strain>
    </source>
</reference>
<accession>P95311</accession>
<reference evidence="1" key="1">
    <citation type="journal article" date="1994" name="Asia Pac. J. Mol. Biol. Biotechnol.">
        <title>A new DNA probe for identification and differentiation of Mycobacterium tuberculosis complex.</title>
        <authorList>
            <person name="Musa M."/>
            <person name="Zainuddin Z.F."/>
            <person name="Ramayah S."/>
        </authorList>
    </citation>
    <scope>NUCLEOTIDE SEQUENCE</scope>
    <source>
        <strain evidence="1">50410</strain>
    </source>
</reference>
<protein>
    <submittedName>
        <fullName evidence="1">ORFa</fullName>
    </submittedName>
</protein>
<name>P95310_MYCTX</name>
<dbReference type="AlphaFoldDB" id="P95310"/>